<dbReference type="HOGENOM" id="CLU_2786120_0_0_7"/>
<dbReference type="AlphaFoldDB" id="W4LQW9"/>
<accession>W4LQW9</accession>
<dbReference type="EMBL" id="AZHW01000349">
    <property type="protein sequence ID" value="ETX00363.1"/>
    <property type="molecule type" value="Genomic_DNA"/>
</dbReference>
<evidence type="ECO:0000313" key="2">
    <source>
        <dbReference type="EMBL" id="ETX00363.1"/>
    </source>
</evidence>
<keyword evidence="1" id="KW-0812">Transmembrane</keyword>
<evidence type="ECO:0000256" key="1">
    <source>
        <dbReference type="SAM" id="Phobius"/>
    </source>
</evidence>
<keyword evidence="1" id="KW-1133">Transmembrane helix</keyword>
<keyword evidence="3" id="KW-1185">Reference proteome</keyword>
<evidence type="ECO:0000313" key="3">
    <source>
        <dbReference type="Proteomes" id="UP000019141"/>
    </source>
</evidence>
<comment type="caution">
    <text evidence="2">The sequence shown here is derived from an EMBL/GenBank/DDBJ whole genome shotgun (WGS) entry which is preliminary data.</text>
</comment>
<organism evidence="2 3">
    <name type="scientific">Entotheonella factor</name>
    <dbReference type="NCBI Taxonomy" id="1429438"/>
    <lineage>
        <taxon>Bacteria</taxon>
        <taxon>Pseudomonadati</taxon>
        <taxon>Nitrospinota/Tectimicrobiota group</taxon>
        <taxon>Candidatus Tectimicrobiota</taxon>
        <taxon>Candidatus Entotheonellia</taxon>
        <taxon>Candidatus Entotheonellales</taxon>
        <taxon>Candidatus Entotheonellaceae</taxon>
        <taxon>Candidatus Entotheonella</taxon>
    </lineage>
</organism>
<gene>
    <name evidence="2" type="ORF">ETSY1_11480</name>
</gene>
<sequence length="68" mass="7828">MMSVLYGIFVVFKYIFGLGALLALLGIGAMLVWFTLHLIVRFSLRNQPADRCLWLRQLFLETPNRVPS</sequence>
<dbReference type="Proteomes" id="UP000019141">
    <property type="component" value="Unassembled WGS sequence"/>
</dbReference>
<proteinExistence type="predicted"/>
<keyword evidence="1" id="KW-0472">Membrane</keyword>
<reference evidence="2 3" key="1">
    <citation type="journal article" date="2014" name="Nature">
        <title>An environmental bacterial taxon with a large and distinct metabolic repertoire.</title>
        <authorList>
            <person name="Wilson M.C."/>
            <person name="Mori T."/>
            <person name="Ruckert C."/>
            <person name="Uria A.R."/>
            <person name="Helf M.J."/>
            <person name="Takada K."/>
            <person name="Gernert C."/>
            <person name="Steffens U.A."/>
            <person name="Heycke N."/>
            <person name="Schmitt S."/>
            <person name="Rinke C."/>
            <person name="Helfrich E.J."/>
            <person name="Brachmann A.O."/>
            <person name="Gurgui C."/>
            <person name="Wakimoto T."/>
            <person name="Kracht M."/>
            <person name="Crusemann M."/>
            <person name="Hentschel U."/>
            <person name="Abe I."/>
            <person name="Matsunaga S."/>
            <person name="Kalinowski J."/>
            <person name="Takeyama H."/>
            <person name="Piel J."/>
        </authorList>
    </citation>
    <scope>NUCLEOTIDE SEQUENCE [LARGE SCALE GENOMIC DNA]</scope>
    <source>
        <strain evidence="3">TSY1</strain>
    </source>
</reference>
<protein>
    <submittedName>
        <fullName evidence="2">Uncharacterized protein</fullName>
    </submittedName>
</protein>
<feature type="transmembrane region" description="Helical" evidence="1">
    <location>
        <begin position="6"/>
        <end position="36"/>
    </location>
</feature>
<name>W4LQW9_ENTF1</name>